<protein>
    <submittedName>
        <fullName evidence="1">AAA family ATPase</fullName>
    </submittedName>
</protein>
<dbReference type="InterPro" id="IPR027417">
    <property type="entry name" value="P-loop_NTPase"/>
</dbReference>
<reference evidence="1 2" key="1">
    <citation type="journal article" date="2019" name="Int. J. Syst. Evol. Microbiol.">
        <title>The Global Catalogue of Microorganisms (GCM) 10K type strain sequencing project: providing services to taxonomists for standard genome sequencing and annotation.</title>
        <authorList>
            <consortium name="The Broad Institute Genomics Platform"/>
            <consortium name="The Broad Institute Genome Sequencing Center for Infectious Disease"/>
            <person name="Wu L."/>
            <person name="Ma J."/>
        </authorList>
    </citation>
    <scope>NUCLEOTIDE SEQUENCE [LARGE SCALE GENOMIC DNA]</scope>
    <source>
        <strain evidence="1 2">JCM 1417</strain>
    </source>
</reference>
<evidence type="ECO:0000313" key="2">
    <source>
        <dbReference type="Proteomes" id="UP001501047"/>
    </source>
</evidence>
<dbReference type="SUPFAM" id="SSF52540">
    <property type="entry name" value="P-loop containing nucleoside triphosphate hydrolases"/>
    <property type="match status" value="1"/>
</dbReference>
<keyword evidence="2" id="KW-1185">Reference proteome</keyword>
<dbReference type="EMBL" id="BAAACI010000006">
    <property type="protein sequence ID" value="GAA0773344.1"/>
    <property type="molecule type" value="Genomic_DNA"/>
</dbReference>
<gene>
    <name evidence="1" type="ORF">GCM10008908_21390</name>
</gene>
<proteinExistence type="predicted"/>
<sequence>MARRMSKKLNIPWYELDNVVHIRSKNVDRKRTVEERNLEFHKILNEDKWIIEGVRREYFDFGFEAADLIILLDTPAKRKKYRILKRWIFQNLKMERANYKPTVNMLKKMYKWSNGYEKDKDKLLKDIELYRNKIMISKSARGILKEISI</sequence>
<organism evidence="1 2">
    <name type="scientific">Clostridium subterminale</name>
    <dbReference type="NCBI Taxonomy" id="1550"/>
    <lineage>
        <taxon>Bacteria</taxon>
        <taxon>Bacillati</taxon>
        <taxon>Bacillota</taxon>
        <taxon>Clostridia</taxon>
        <taxon>Eubacteriales</taxon>
        <taxon>Clostridiaceae</taxon>
        <taxon>Clostridium</taxon>
    </lineage>
</organism>
<dbReference type="PANTHER" id="PTHR37816:SF2">
    <property type="entry name" value="DNA TOPOLOGY MODULATION PROTEIN FLAR-RELATED PROTEIN"/>
    <property type="match status" value="1"/>
</dbReference>
<dbReference type="Proteomes" id="UP001501047">
    <property type="component" value="Unassembled WGS sequence"/>
</dbReference>
<accession>A0ABN1KQW0</accession>
<dbReference type="Gene3D" id="3.40.50.300">
    <property type="entry name" value="P-loop containing nucleotide triphosphate hydrolases"/>
    <property type="match status" value="1"/>
</dbReference>
<evidence type="ECO:0000313" key="1">
    <source>
        <dbReference type="EMBL" id="GAA0773344.1"/>
    </source>
</evidence>
<dbReference type="InterPro" id="IPR052922">
    <property type="entry name" value="Cytidylate_Kinase-2"/>
</dbReference>
<comment type="caution">
    <text evidence="1">The sequence shown here is derived from an EMBL/GenBank/DDBJ whole genome shotgun (WGS) entry which is preliminary data.</text>
</comment>
<dbReference type="PANTHER" id="PTHR37816">
    <property type="entry name" value="YALI0E33011P"/>
    <property type="match status" value="1"/>
</dbReference>
<name>A0ABN1KQW0_CLOSU</name>